<dbReference type="Gene3D" id="3.30.160.60">
    <property type="entry name" value="Classic Zinc Finger"/>
    <property type="match status" value="7"/>
</dbReference>
<evidence type="ECO:0000256" key="12">
    <source>
        <dbReference type="SAM" id="MobiDB-lite"/>
    </source>
</evidence>
<feature type="domain" description="C2H2-type" evidence="13">
    <location>
        <begin position="193"/>
        <end position="219"/>
    </location>
</feature>
<dbReference type="FunFam" id="3.30.160.60:FF:000100">
    <property type="entry name" value="Zinc finger 45-like"/>
    <property type="match status" value="2"/>
</dbReference>
<evidence type="ECO:0000313" key="16">
    <source>
        <dbReference type="Proteomes" id="UP000765507"/>
    </source>
</evidence>
<evidence type="ECO:0000256" key="10">
    <source>
        <dbReference type="ARBA" id="ARBA00023242"/>
    </source>
</evidence>
<dbReference type="GO" id="GO:0001227">
    <property type="term" value="F:DNA-binding transcription repressor activity, RNA polymerase II-specific"/>
    <property type="evidence" value="ECO:0007669"/>
    <property type="project" value="TreeGrafter"/>
</dbReference>
<dbReference type="GO" id="GO:0008270">
    <property type="term" value="F:zinc ion binding"/>
    <property type="evidence" value="ECO:0007669"/>
    <property type="project" value="UniProtKB-KW"/>
</dbReference>
<keyword evidence="7" id="KW-0805">Transcription regulation</keyword>
<gene>
    <name evidence="15" type="ORF">G0U57_003197</name>
</gene>
<name>A0A8T1S0H2_CHESE</name>
<evidence type="ECO:0000259" key="14">
    <source>
        <dbReference type="PROSITE" id="PS50805"/>
    </source>
</evidence>
<keyword evidence="10" id="KW-0539">Nucleus</keyword>
<dbReference type="FunFam" id="3.30.160.60:FF:000508">
    <property type="entry name" value="Myeloid zinc finger 1"/>
    <property type="match status" value="1"/>
</dbReference>
<dbReference type="OrthoDB" id="6910977at2759"/>
<dbReference type="EMBL" id="JAHGAV010001417">
    <property type="protein sequence ID" value="KAG6922227.1"/>
    <property type="molecule type" value="Genomic_DNA"/>
</dbReference>
<evidence type="ECO:0000256" key="2">
    <source>
        <dbReference type="ARBA" id="ARBA00006991"/>
    </source>
</evidence>
<evidence type="ECO:0000256" key="11">
    <source>
        <dbReference type="PROSITE-ProRule" id="PRU00042"/>
    </source>
</evidence>
<evidence type="ECO:0000256" key="3">
    <source>
        <dbReference type="ARBA" id="ARBA00022723"/>
    </source>
</evidence>
<feature type="region of interest" description="Disordered" evidence="12">
    <location>
        <begin position="90"/>
        <end position="109"/>
    </location>
</feature>
<feature type="domain" description="C2H2-type" evidence="13">
    <location>
        <begin position="359"/>
        <end position="386"/>
    </location>
</feature>
<comment type="subcellular location">
    <subcellularLocation>
        <location evidence="1">Nucleus</location>
    </subcellularLocation>
</comment>
<evidence type="ECO:0000256" key="6">
    <source>
        <dbReference type="ARBA" id="ARBA00022833"/>
    </source>
</evidence>
<dbReference type="SUPFAM" id="SSF57667">
    <property type="entry name" value="beta-beta-alpha zinc fingers"/>
    <property type="match status" value="4"/>
</dbReference>
<dbReference type="InterPro" id="IPR001909">
    <property type="entry name" value="KRAB"/>
</dbReference>
<accession>A0A8T1S0H2</accession>
<feature type="domain" description="C2H2-type" evidence="13">
    <location>
        <begin position="303"/>
        <end position="330"/>
    </location>
</feature>
<dbReference type="InterPro" id="IPR036051">
    <property type="entry name" value="KRAB_dom_sf"/>
</dbReference>
<keyword evidence="6" id="KW-0862">Zinc</keyword>
<keyword evidence="4" id="KW-0677">Repeat</keyword>
<dbReference type="SMART" id="SM00349">
    <property type="entry name" value="KRAB"/>
    <property type="match status" value="1"/>
</dbReference>
<comment type="caution">
    <text evidence="15">The sequence shown here is derived from an EMBL/GenBank/DDBJ whole genome shotgun (WGS) entry which is preliminary data.</text>
</comment>
<feature type="domain" description="C2H2-type" evidence="13">
    <location>
        <begin position="331"/>
        <end position="358"/>
    </location>
</feature>
<dbReference type="InterPro" id="IPR036236">
    <property type="entry name" value="Znf_C2H2_sf"/>
</dbReference>
<evidence type="ECO:0000256" key="8">
    <source>
        <dbReference type="ARBA" id="ARBA00023125"/>
    </source>
</evidence>
<evidence type="ECO:0000256" key="5">
    <source>
        <dbReference type="ARBA" id="ARBA00022771"/>
    </source>
</evidence>
<dbReference type="CDD" id="cd07765">
    <property type="entry name" value="KRAB_A-box"/>
    <property type="match status" value="1"/>
</dbReference>
<dbReference type="PROSITE" id="PS50805">
    <property type="entry name" value="KRAB"/>
    <property type="match status" value="1"/>
</dbReference>
<evidence type="ECO:0000256" key="4">
    <source>
        <dbReference type="ARBA" id="ARBA00022737"/>
    </source>
</evidence>
<dbReference type="FunFam" id="3.30.160.60:FF:002343">
    <property type="entry name" value="Zinc finger protein 33A"/>
    <property type="match status" value="1"/>
</dbReference>
<evidence type="ECO:0000259" key="13">
    <source>
        <dbReference type="PROSITE" id="PS50157"/>
    </source>
</evidence>
<dbReference type="PROSITE" id="PS50157">
    <property type="entry name" value="ZINC_FINGER_C2H2_2"/>
    <property type="match status" value="9"/>
</dbReference>
<keyword evidence="3" id="KW-0479">Metal-binding</keyword>
<dbReference type="PANTHER" id="PTHR24399:SF54">
    <property type="entry name" value="GASTRULA ZINC FINGER PROTEIN XLCGF26.1-LIKE-RELATED"/>
    <property type="match status" value="1"/>
</dbReference>
<feature type="non-terminal residue" evidence="15">
    <location>
        <position position="1"/>
    </location>
</feature>
<feature type="domain" description="C2H2-type" evidence="13">
    <location>
        <begin position="220"/>
        <end position="248"/>
    </location>
</feature>
<comment type="similarity">
    <text evidence="2">Belongs to the krueppel C2H2-type zinc-finger protein family.</text>
</comment>
<dbReference type="FunFam" id="3.30.160.60:FF:000646">
    <property type="entry name" value="Myeloid zinc finger 1"/>
    <property type="match status" value="1"/>
</dbReference>
<dbReference type="GO" id="GO:0042802">
    <property type="term" value="F:identical protein binding"/>
    <property type="evidence" value="ECO:0007669"/>
    <property type="project" value="UniProtKB-ARBA"/>
</dbReference>
<dbReference type="Gene3D" id="6.10.140.140">
    <property type="match status" value="1"/>
</dbReference>
<dbReference type="PROSITE" id="PS00028">
    <property type="entry name" value="ZINC_FINGER_C2H2_1"/>
    <property type="match status" value="7"/>
</dbReference>
<feature type="domain" description="C2H2-type" evidence="13">
    <location>
        <begin position="247"/>
        <end position="274"/>
    </location>
</feature>
<dbReference type="AlphaFoldDB" id="A0A8T1S0H2"/>
<dbReference type="GO" id="GO:0000978">
    <property type="term" value="F:RNA polymerase II cis-regulatory region sequence-specific DNA binding"/>
    <property type="evidence" value="ECO:0007669"/>
    <property type="project" value="TreeGrafter"/>
</dbReference>
<dbReference type="FunFam" id="3.30.160.60:FF:000358">
    <property type="entry name" value="zinc finger protein 24"/>
    <property type="match status" value="1"/>
</dbReference>
<feature type="domain" description="C2H2-type" evidence="13">
    <location>
        <begin position="387"/>
        <end position="414"/>
    </location>
</feature>
<dbReference type="Pfam" id="PF00096">
    <property type="entry name" value="zf-C2H2"/>
    <property type="match status" value="9"/>
</dbReference>
<protein>
    <submittedName>
        <fullName evidence="15">Zinc finger protein 647</fullName>
    </submittedName>
</protein>
<keyword evidence="16" id="KW-1185">Reference proteome</keyword>
<feature type="domain" description="C2H2-type" evidence="13">
    <location>
        <begin position="415"/>
        <end position="441"/>
    </location>
</feature>
<organism evidence="15 16">
    <name type="scientific">Chelydra serpentina</name>
    <name type="common">Snapping turtle</name>
    <name type="synonym">Testudo serpentina</name>
    <dbReference type="NCBI Taxonomy" id="8475"/>
    <lineage>
        <taxon>Eukaryota</taxon>
        <taxon>Metazoa</taxon>
        <taxon>Chordata</taxon>
        <taxon>Craniata</taxon>
        <taxon>Vertebrata</taxon>
        <taxon>Euteleostomi</taxon>
        <taxon>Archelosauria</taxon>
        <taxon>Testudinata</taxon>
        <taxon>Testudines</taxon>
        <taxon>Cryptodira</taxon>
        <taxon>Durocryptodira</taxon>
        <taxon>Americhelydia</taxon>
        <taxon>Chelydroidea</taxon>
        <taxon>Chelydridae</taxon>
        <taxon>Chelydra</taxon>
    </lineage>
</organism>
<evidence type="ECO:0000256" key="1">
    <source>
        <dbReference type="ARBA" id="ARBA00004123"/>
    </source>
</evidence>
<evidence type="ECO:0000256" key="9">
    <source>
        <dbReference type="ARBA" id="ARBA00023163"/>
    </source>
</evidence>
<dbReference type="InterPro" id="IPR013087">
    <property type="entry name" value="Znf_C2H2_type"/>
</dbReference>
<proteinExistence type="inferred from homology"/>
<evidence type="ECO:0000313" key="15">
    <source>
        <dbReference type="EMBL" id="KAG6922227.1"/>
    </source>
</evidence>
<feature type="domain" description="C2H2-type" evidence="13">
    <location>
        <begin position="275"/>
        <end position="302"/>
    </location>
</feature>
<reference evidence="15 16" key="1">
    <citation type="journal article" date="2020" name="G3 (Bethesda)">
        <title>Draft Genome of the Common Snapping Turtle, Chelydra serpentina, a Model for Phenotypic Plasticity in Reptiles.</title>
        <authorList>
            <person name="Das D."/>
            <person name="Singh S.K."/>
            <person name="Bierstedt J."/>
            <person name="Erickson A."/>
            <person name="Galli G.L.J."/>
            <person name="Crossley D.A. 2nd"/>
            <person name="Rhen T."/>
        </authorList>
    </citation>
    <scope>NUCLEOTIDE SEQUENCE [LARGE SCALE GENOMIC DNA]</scope>
    <source>
        <strain evidence="15">KW</strain>
    </source>
</reference>
<dbReference type="GO" id="GO:0005654">
    <property type="term" value="C:nucleoplasm"/>
    <property type="evidence" value="ECO:0007669"/>
    <property type="project" value="TreeGrafter"/>
</dbReference>
<dbReference type="PANTHER" id="PTHR24399">
    <property type="entry name" value="ZINC FINGER AND BTB DOMAIN-CONTAINING"/>
    <property type="match status" value="1"/>
</dbReference>
<keyword evidence="8" id="KW-0238">DNA-binding</keyword>
<dbReference type="SMART" id="SM00355">
    <property type="entry name" value="ZnF_C2H2"/>
    <property type="match status" value="9"/>
</dbReference>
<keyword evidence="9" id="KW-0804">Transcription</keyword>
<dbReference type="Proteomes" id="UP000765507">
    <property type="component" value="Unassembled WGS sequence"/>
</dbReference>
<keyword evidence="5 11" id="KW-0863">Zinc-finger</keyword>
<dbReference type="SUPFAM" id="SSF109640">
    <property type="entry name" value="KRAB domain (Kruppel-associated box)"/>
    <property type="match status" value="1"/>
</dbReference>
<evidence type="ECO:0000256" key="7">
    <source>
        <dbReference type="ARBA" id="ARBA00023015"/>
    </source>
</evidence>
<feature type="domain" description="KRAB" evidence="14">
    <location>
        <begin position="33"/>
        <end position="104"/>
    </location>
</feature>
<dbReference type="GO" id="GO:0002682">
    <property type="term" value="P:regulation of immune system process"/>
    <property type="evidence" value="ECO:0007669"/>
    <property type="project" value="TreeGrafter"/>
</dbReference>
<dbReference type="Pfam" id="PF01352">
    <property type="entry name" value="KRAB"/>
    <property type="match status" value="1"/>
</dbReference>
<feature type="compositionally biased region" description="Basic and acidic residues" evidence="12">
    <location>
        <begin position="90"/>
        <end position="104"/>
    </location>
</feature>
<dbReference type="GO" id="GO:0001817">
    <property type="term" value="P:regulation of cytokine production"/>
    <property type="evidence" value="ECO:0007669"/>
    <property type="project" value="TreeGrafter"/>
</dbReference>
<sequence length="441" mass="49089">QRCRGRLRASRAARRAPGRAGGMAAGSAAQALVSFEDVAVYFSPEEWAALAEWQRELYREVMMENYELFASLGPAGPKPELICKMERGEEPHAAAPPGERDRGILDAPSTAGWGRRIKEELSVEGYSDQWVPPTSLAGAAEGFVLEYPALWCEVKQRDLAGDAPQQSPEWEGRAGAFLGGALALIQPASEGPLICECGKSFDDEAALSAHQRLHPGAGPYECQACGKSFRHRRNLLTHKKRRGRSRHACTECGRSFCLKGDLLRHRAGHAGEGGHACSLCGESFRHKRDLLAHRKEHVGDTPHRCPECGQSFGDPAGLAQHEAAHREERPFVCARCDRSFSWKESLMIHQRSHPQERSHKCADCGRSFSRNGNLLMHQRVHTGERPYACPECDRAFCNKANLMAHRKLHRRYKPYACAQCGRSFSFKTKLLLHQRAHGDEQ</sequence>